<dbReference type="InterPro" id="IPR002885">
    <property type="entry name" value="PPR_rpt"/>
</dbReference>
<dbReference type="Pfam" id="PF13041">
    <property type="entry name" value="PPR_2"/>
    <property type="match status" value="2"/>
</dbReference>
<dbReference type="AlphaFoldDB" id="A0A2Z7D7W7"/>
<dbReference type="NCBIfam" id="TIGR00756">
    <property type="entry name" value="PPR"/>
    <property type="match status" value="4"/>
</dbReference>
<dbReference type="PANTHER" id="PTHR47939:SF2">
    <property type="entry name" value="OS03G0782900 PROTEIN"/>
    <property type="match status" value="1"/>
</dbReference>
<keyword evidence="2" id="KW-0677">Repeat</keyword>
<dbReference type="Proteomes" id="UP000250235">
    <property type="component" value="Unassembled WGS sequence"/>
</dbReference>
<dbReference type="PANTHER" id="PTHR47939">
    <property type="entry name" value="MEMBRANE-ASSOCIATED SALT-INDUCIBLE PROTEIN-LIKE"/>
    <property type="match status" value="1"/>
</dbReference>
<gene>
    <name evidence="4" type="ORF">F511_12767</name>
</gene>
<name>A0A2Z7D7W7_9LAMI</name>
<dbReference type="Gene3D" id="1.25.40.10">
    <property type="entry name" value="Tetratricopeptide repeat domain"/>
    <property type="match status" value="4"/>
</dbReference>
<keyword evidence="5" id="KW-1185">Reference proteome</keyword>
<evidence type="ECO:0000313" key="5">
    <source>
        <dbReference type="Proteomes" id="UP000250235"/>
    </source>
</evidence>
<comment type="similarity">
    <text evidence="1">Belongs to the PPR family. P subfamily.</text>
</comment>
<dbReference type="OrthoDB" id="747253at2759"/>
<evidence type="ECO:0000256" key="2">
    <source>
        <dbReference type="ARBA" id="ARBA00022737"/>
    </source>
</evidence>
<organism evidence="4 5">
    <name type="scientific">Dorcoceras hygrometricum</name>
    <dbReference type="NCBI Taxonomy" id="472368"/>
    <lineage>
        <taxon>Eukaryota</taxon>
        <taxon>Viridiplantae</taxon>
        <taxon>Streptophyta</taxon>
        <taxon>Embryophyta</taxon>
        <taxon>Tracheophyta</taxon>
        <taxon>Spermatophyta</taxon>
        <taxon>Magnoliopsida</taxon>
        <taxon>eudicotyledons</taxon>
        <taxon>Gunneridae</taxon>
        <taxon>Pentapetalae</taxon>
        <taxon>asterids</taxon>
        <taxon>lamiids</taxon>
        <taxon>Lamiales</taxon>
        <taxon>Gesneriaceae</taxon>
        <taxon>Didymocarpoideae</taxon>
        <taxon>Trichosporeae</taxon>
        <taxon>Loxocarpinae</taxon>
        <taxon>Dorcoceras</taxon>
    </lineage>
</organism>
<evidence type="ECO:0000256" key="1">
    <source>
        <dbReference type="ARBA" id="ARBA00007626"/>
    </source>
</evidence>
<accession>A0A2Z7D7W7</accession>
<reference evidence="4 5" key="1">
    <citation type="journal article" date="2015" name="Proc. Natl. Acad. Sci. U.S.A.">
        <title>The resurrection genome of Boea hygrometrica: A blueprint for survival of dehydration.</title>
        <authorList>
            <person name="Xiao L."/>
            <person name="Yang G."/>
            <person name="Zhang L."/>
            <person name="Yang X."/>
            <person name="Zhao S."/>
            <person name="Ji Z."/>
            <person name="Zhou Q."/>
            <person name="Hu M."/>
            <person name="Wang Y."/>
            <person name="Chen M."/>
            <person name="Xu Y."/>
            <person name="Jin H."/>
            <person name="Xiao X."/>
            <person name="Hu G."/>
            <person name="Bao F."/>
            <person name="Hu Y."/>
            <person name="Wan P."/>
            <person name="Li L."/>
            <person name="Deng X."/>
            <person name="Kuang T."/>
            <person name="Xiang C."/>
            <person name="Zhu J.K."/>
            <person name="Oliver M.J."/>
            <person name="He Y."/>
        </authorList>
    </citation>
    <scope>NUCLEOTIDE SEQUENCE [LARGE SCALE GENOMIC DNA]</scope>
    <source>
        <strain evidence="5">cv. XS01</strain>
    </source>
</reference>
<feature type="repeat" description="PPR" evidence="3">
    <location>
        <begin position="534"/>
        <end position="568"/>
    </location>
</feature>
<feature type="repeat" description="PPR" evidence="3">
    <location>
        <begin position="500"/>
        <end position="530"/>
    </location>
</feature>
<evidence type="ECO:0000313" key="4">
    <source>
        <dbReference type="EMBL" id="KZV55180.1"/>
    </source>
</evidence>
<dbReference type="InterPro" id="IPR011990">
    <property type="entry name" value="TPR-like_helical_dom_sf"/>
</dbReference>
<dbReference type="EMBL" id="KQ988996">
    <property type="protein sequence ID" value="KZV55180.1"/>
    <property type="molecule type" value="Genomic_DNA"/>
</dbReference>
<dbReference type="PROSITE" id="PS51375">
    <property type="entry name" value="PPR"/>
    <property type="match status" value="3"/>
</dbReference>
<protein>
    <submittedName>
        <fullName evidence="4">Pentatricopeptide repeat-containing protein-like</fullName>
    </submittedName>
</protein>
<feature type="repeat" description="PPR" evidence="3">
    <location>
        <begin position="252"/>
        <end position="286"/>
    </location>
</feature>
<proteinExistence type="inferred from homology"/>
<dbReference type="InterPro" id="IPR050667">
    <property type="entry name" value="PPR-containing_protein"/>
</dbReference>
<sequence>MSRLKRYINLTEYKRFSIAVKNPVNNWRLQIKQTQLVSQASAILLQRHAKFWTPLLKSLNLSSNFTPSLFRQIFDRIETRPQVCLQFFKWVRKNIDFTPDLKTQCRLTRILFDSGLSKLGKPILESYILDHPPAKIAHLLIVSRKGAGFHIVSLLLNSVTESYCSKQMYLQSLQIYQKAVECGVGLTVCNCNSLLSLLVEKNELTVAWCFYASITRNGVSGDQFTWSLIARILCKDGKYERVSMILDMGIYTPVMFSLMIDSCSKRGDFEAAFGYLNKMFGEKMEPSVNTYGSMLDGACKFQDTEVIESVLDLISERGYYLQPRGSDFDLVIQKLCDLGATYAVDLFFKQACDEMIELRHSTYGCMLEALLSEQGRVTDAIKLYNIIREKEIFLSEICYTKFVAVLCQENPSQDISELLIDITRGEFCPATIELSKYISKLCSVGHWREAEELWNLILNQGCLIDSKTCGSLVKYYCCNTRIDLAILLHDKLEGLNVVLDIATYNVFLSALLKEKRTEEAIKVFGYMKACEILSSESFSLMIRGLCHENELRRAMKLHDEMLVLGFKPDRKTYKRLISGFR</sequence>
<dbReference type="Pfam" id="PF01535">
    <property type="entry name" value="PPR"/>
    <property type="match status" value="2"/>
</dbReference>
<evidence type="ECO:0000256" key="3">
    <source>
        <dbReference type="PROSITE-ProRule" id="PRU00708"/>
    </source>
</evidence>